<organism evidence="1 2">
    <name type="scientific">Macroventuria anomochaeta</name>
    <dbReference type="NCBI Taxonomy" id="301207"/>
    <lineage>
        <taxon>Eukaryota</taxon>
        <taxon>Fungi</taxon>
        <taxon>Dikarya</taxon>
        <taxon>Ascomycota</taxon>
        <taxon>Pezizomycotina</taxon>
        <taxon>Dothideomycetes</taxon>
        <taxon>Pleosporomycetidae</taxon>
        <taxon>Pleosporales</taxon>
        <taxon>Pleosporineae</taxon>
        <taxon>Didymellaceae</taxon>
        <taxon>Macroventuria</taxon>
    </lineage>
</organism>
<evidence type="ECO:0000313" key="2">
    <source>
        <dbReference type="Proteomes" id="UP000799754"/>
    </source>
</evidence>
<dbReference type="Proteomes" id="UP000799754">
    <property type="component" value="Unassembled WGS sequence"/>
</dbReference>
<sequence>MYLARQLECFDHERNLPLYAILSHTRASSEVTMQQYREAVSSNDDRSDHVKTTQTYLKIEASCLQACADNLPYIWIDTSCIDKTSSAELSEAINSMFHHTAGAAPTIDDATLGKAGWFTSGWTLQELIAPRHMNFYDRNWICFETKGTLNYLIGANLRKASVAKRMSWAAQRVTTKVEDKAYSLFGIFEVNMPLPYCEGTKAFTRLQDEILKDNDDQSLFAWQPCAASELSSPRLTPTLPAEDGISVFAPHP</sequence>
<keyword evidence="2" id="KW-1185">Reference proteome</keyword>
<protein>
    <submittedName>
        <fullName evidence="1">Uncharacterized protein</fullName>
    </submittedName>
</protein>
<gene>
    <name evidence="1" type="ORF">BU25DRAFT_441214</name>
</gene>
<name>A0ACB6RX76_9PLEO</name>
<comment type="caution">
    <text evidence="1">The sequence shown here is derived from an EMBL/GenBank/DDBJ whole genome shotgun (WGS) entry which is preliminary data.</text>
</comment>
<dbReference type="EMBL" id="MU006724">
    <property type="protein sequence ID" value="KAF2625748.1"/>
    <property type="molecule type" value="Genomic_DNA"/>
</dbReference>
<evidence type="ECO:0000313" key="1">
    <source>
        <dbReference type="EMBL" id="KAF2625748.1"/>
    </source>
</evidence>
<accession>A0ACB6RX76</accession>
<reference evidence="1" key="1">
    <citation type="journal article" date="2020" name="Stud. Mycol.">
        <title>101 Dothideomycetes genomes: a test case for predicting lifestyles and emergence of pathogens.</title>
        <authorList>
            <person name="Haridas S."/>
            <person name="Albert R."/>
            <person name="Binder M."/>
            <person name="Bloem J."/>
            <person name="Labutti K."/>
            <person name="Salamov A."/>
            <person name="Andreopoulos B."/>
            <person name="Baker S."/>
            <person name="Barry K."/>
            <person name="Bills G."/>
            <person name="Bluhm B."/>
            <person name="Cannon C."/>
            <person name="Castanera R."/>
            <person name="Culley D."/>
            <person name="Daum C."/>
            <person name="Ezra D."/>
            <person name="Gonzalez J."/>
            <person name="Henrissat B."/>
            <person name="Kuo A."/>
            <person name="Liang C."/>
            <person name="Lipzen A."/>
            <person name="Lutzoni F."/>
            <person name="Magnuson J."/>
            <person name="Mondo S."/>
            <person name="Nolan M."/>
            <person name="Ohm R."/>
            <person name="Pangilinan J."/>
            <person name="Park H.-J."/>
            <person name="Ramirez L."/>
            <person name="Alfaro M."/>
            <person name="Sun H."/>
            <person name="Tritt A."/>
            <person name="Yoshinaga Y."/>
            <person name="Zwiers L.-H."/>
            <person name="Turgeon B."/>
            <person name="Goodwin S."/>
            <person name="Spatafora J."/>
            <person name="Crous P."/>
            <person name="Grigoriev I."/>
        </authorList>
    </citation>
    <scope>NUCLEOTIDE SEQUENCE</scope>
    <source>
        <strain evidence="1">CBS 525.71</strain>
    </source>
</reference>
<proteinExistence type="predicted"/>